<dbReference type="Proteomes" id="UP000219356">
    <property type="component" value="Unassembled WGS sequence"/>
</dbReference>
<dbReference type="STRING" id="586416.GZ22_14890"/>
<dbReference type="EMBL" id="OBEK01000001">
    <property type="protein sequence ID" value="SNZ04273.1"/>
    <property type="molecule type" value="Genomic_DNA"/>
</dbReference>
<keyword evidence="1" id="KW-1133">Transmembrane helix</keyword>
<dbReference type="NCBIfam" id="NF040535">
    <property type="entry name" value="LiaF_C_term"/>
    <property type="match status" value="1"/>
</dbReference>
<proteinExistence type="predicted"/>
<keyword evidence="1" id="KW-0812">Transmembrane</keyword>
<dbReference type="InterPro" id="IPR016975">
    <property type="entry name" value="Cell_wall_LiaF"/>
</dbReference>
<dbReference type="PIRSF" id="PIRSF031509">
    <property type="entry name" value="Cell_wall_LiaF/YvqF"/>
    <property type="match status" value="1"/>
</dbReference>
<feature type="transmembrane region" description="Helical" evidence="1">
    <location>
        <begin position="54"/>
        <end position="85"/>
    </location>
</feature>
<dbReference type="OrthoDB" id="2351415at2"/>
<sequence length="240" mass="26842">MKPSEMVRWLLITAAVVFLAEILISGTGVLISIGIGIFIIYLGKRRLAAGKRPILLWIGIAIVALSLLQSFAFYLVLTAGIIYYFSKIHDNTADKPQVYHPSFDQTESAEEQVFEQKSLFQNSLFGAQSAGSSVYEWKDANIQSFLGDTNIDLNYTVLPREEAVLMVRKVLGNVRIVVPYDIEVDVHHSVVYGSVAIFDHKVKNSWNKVVHLRTKGYQQSSQRIKIVTSVVAGKLEVVRV</sequence>
<evidence type="ECO:0000313" key="4">
    <source>
        <dbReference type="EMBL" id="SNZ04273.1"/>
    </source>
</evidence>
<dbReference type="InterPro" id="IPR024425">
    <property type="entry name" value="LiaF-like_C"/>
</dbReference>
<feature type="transmembrane region" description="Helical" evidence="1">
    <location>
        <begin position="12"/>
        <end position="42"/>
    </location>
</feature>
<evidence type="ECO:0000313" key="5">
    <source>
        <dbReference type="Proteomes" id="UP000219356"/>
    </source>
</evidence>
<keyword evidence="1" id="KW-0472">Membrane</keyword>
<accession>A0A285N5Q1</accession>
<protein>
    <submittedName>
        <fullName evidence="4">Lia operon protein LiaF</fullName>
    </submittedName>
</protein>
<feature type="domain" description="DUF7649" evidence="3">
    <location>
        <begin position="16"/>
        <end position="86"/>
    </location>
</feature>
<gene>
    <name evidence="4" type="ORF">SAMN05421503_0589</name>
</gene>
<name>A0A285N5Q1_9BACI</name>
<evidence type="ECO:0000256" key="1">
    <source>
        <dbReference type="SAM" id="Phobius"/>
    </source>
</evidence>
<keyword evidence="5" id="KW-1185">Reference proteome</keyword>
<organism evidence="4 5">
    <name type="scientific">Terribacillus aidingensis</name>
    <dbReference type="NCBI Taxonomy" id="586416"/>
    <lineage>
        <taxon>Bacteria</taxon>
        <taxon>Bacillati</taxon>
        <taxon>Bacillota</taxon>
        <taxon>Bacilli</taxon>
        <taxon>Bacillales</taxon>
        <taxon>Bacillaceae</taxon>
        <taxon>Terribacillus</taxon>
    </lineage>
</organism>
<dbReference type="GO" id="GO:0016020">
    <property type="term" value="C:membrane"/>
    <property type="evidence" value="ECO:0007669"/>
    <property type="project" value="InterPro"/>
</dbReference>
<dbReference type="Pfam" id="PF09922">
    <property type="entry name" value="LiaF-like_C"/>
    <property type="match status" value="1"/>
</dbReference>
<dbReference type="InterPro" id="IPR056066">
    <property type="entry name" value="DUF7649"/>
</dbReference>
<evidence type="ECO:0000259" key="3">
    <source>
        <dbReference type="Pfam" id="PF24661"/>
    </source>
</evidence>
<dbReference type="Pfam" id="PF24661">
    <property type="entry name" value="DUF7649"/>
    <property type="match status" value="1"/>
</dbReference>
<reference evidence="5" key="1">
    <citation type="submission" date="2017-09" db="EMBL/GenBank/DDBJ databases">
        <authorList>
            <person name="Varghese N."/>
            <person name="Submissions S."/>
        </authorList>
    </citation>
    <scope>NUCLEOTIDE SEQUENCE [LARGE SCALE GENOMIC DNA]</scope>
    <source>
        <strain evidence="5">CGMCC 1.8913</strain>
    </source>
</reference>
<dbReference type="InterPro" id="IPR047793">
    <property type="entry name" value="LiaF_C"/>
</dbReference>
<evidence type="ECO:0000259" key="2">
    <source>
        <dbReference type="Pfam" id="PF09922"/>
    </source>
</evidence>
<dbReference type="RefSeq" id="WP_097039063.1">
    <property type="nucleotide sequence ID" value="NZ_OBEK01000001.1"/>
</dbReference>
<feature type="domain" description="Cell wall-active antibiotics response LiaF-like C-terminal" evidence="2">
    <location>
        <begin position="125"/>
        <end position="237"/>
    </location>
</feature>
<dbReference type="AlphaFoldDB" id="A0A285N5Q1"/>